<dbReference type="Gene3D" id="1.10.1200.10">
    <property type="entry name" value="ACP-like"/>
    <property type="match status" value="1"/>
</dbReference>
<dbReference type="GO" id="GO:0044550">
    <property type="term" value="P:secondary metabolite biosynthetic process"/>
    <property type="evidence" value="ECO:0007669"/>
    <property type="project" value="TreeGrafter"/>
</dbReference>
<dbReference type="Gene3D" id="3.30.559.30">
    <property type="entry name" value="Nonribosomal peptide synthetase, condensation domain"/>
    <property type="match status" value="2"/>
</dbReference>
<evidence type="ECO:0000256" key="5">
    <source>
        <dbReference type="SAM" id="MobiDB-lite"/>
    </source>
</evidence>
<dbReference type="InterPro" id="IPR036736">
    <property type="entry name" value="ACP-like_sf"/>
</dbReference>
<keyword evidence="2" id="KW-0597">Phosphoprotein</keyword>
<gene>
    <name evidence="7" type="ORF">PECM_005106</name>
</gene>
<dbReference type="Pfam" id="PF00501">
    <property type="entry name" value="AMP-binding"/>
    <property type="match status" value="1"/>
</dbReference>
<dbReference type="OrthoDB" id="416786at2759"/>
<dbReference type="GO" id="GO:0043041">
    <property type="term" value="P:amino acid activation for nonribosomal peptide biosynthetic process"/>
    <property type="evidence" value="ECO:0007669"/>
    <property type="project" value="TreeGrafter"/>
</dbReference>
<dbReference type="Pfam" id="PF00550">
    <property type="entry name" value="PP-binding"/>
    <property type="match status" value="1"/>
</dbReference>
<feature type="region of interest" description="Disordered" evidence="5">
    <location>
        <begin position="1"/>
        <end position="25"/>
    </location>
</feature>
<dbReference type="InterPro" id="IPR045851">
    <property type="entry name" value="AMP-bd_C_sf"/>
</dbReference>
<name>A0A8J8W377_9EURO</name>
<dbReference type="InterPro" id="IPR009081">
    <property type="entry name" value="PP-bd_ACP"/>
</dbReference>
<dbReference type="GO" id="GO:0005737">
    <property type="term" value="C:cytoplasm"/>
    <property type="evidence" value="ECO:0007669"/>
    <property type="project" value="TreeGrafter"/>
</dbReference>
<accession>A0A8J8W377</accession>
<sequence length="1331" mass="145442">MTASAHSGPSWGQFPPASQNGRSKHKTMNRQVVCESLSSPIKNEYILCVAWASVLACHTSNDEVLFGVAWHGRQTETGDQAILPWRLRIDSGDTVADALAATARYHHEMRAFEHMGIQKFSMLCPENIRLCQFGNLIVLGCHSDDVSEAQKQEYQYPLTLYVGDSRILANFDPSLVEPDRLRMMLIHVLDVVQAMVEMPDRTMRDIRVAGPRGITQMRQLASLTEPQSDDAAQVQQLIDEQCASCPSALAVCAWDGSITYGELDQWAWSVARALVDNAGIGPGSFVGIFMAKSVKTVVAMLGIMRAGAAFLFLPLSVPIERLRTMCSISNVQCVVTAKGKGSATATHFGLPVFEVPEKPVAAESTTRLVNSATGSDPLYAVFTSGSSGQPKGIVVDRASYGPGLRGFCALTRLDAESRVLHAVSHAFVVNIIEQFAALATGACLCVPSEEQIQIDLETAMSQFDVTWGILTPSVARLLKPANVPSMQNLLFAGESVVTADVTRWSSSSACLYSVWGQSESASTLLVRQLHFDSPVGSLGLPTTGRSWVVDPENPHRLLPMGLEGELLLESSALARGYFENSSQTERTFLDDPDWYSSISGSQSTSSKALPRRWLLTGDLVRFCRISGSLDFVGRKGTRTKIRGQRVELGEIESQLQKSLPGRQQVVAELVVPAPGPGEEQPHPPPMLVAFTCNYNQVNTPPSRQELVAETPTVESRSNARVALSALRQVLPSYMVPSAILSLSFLPRTVTGKIDRRALREWSGRRTVDDILNFHKERMPFRAPETDAERTLQECCEEVLHLAPGSVGLEDNFFGLGGNSLTAQQLVTASRSSGLRIGMTDVFGKPTLGALAATGIPCSFPNSAVNPSKPGHAFDEDLFETLKSDVLRNEVVGQGLEPEDVEHVYPTLEMQSLLVDLAVLDYFPIEINGIVDSKRLKLACQRFVDLQPSLRSFFIPFRGQTVQIVLRQLAISWTELALPSGADLMTWTRSWALQDRTQPPPLSRPSAAGFTLIKGNNDGQQSAFVVRLPHAQYDGVCLRQIVQQLGALYNNPDLFVATQSPLADFTSYRRACARLRTPVALDFWRELLSESEVTRLPRLSLGSETSVIYSGECEPLSPPTGITMATAIKAAWAFVIAQETNKTDVVFGQITNCRGNIDIDPEERAVGRSGSGQEIIGMCLNTTPVRVKLSSTTSVKELLLAVQRQHVRMLPYETIDWFDMVANSTPWPADTDLDSVVLHENFASAGDLTLGKALGRMDNPIFTTPGWKRHVLVTWPGADKLMTFLMTREGALDKTYAEGLVGKFNETLVRFLGDPEGLVSGSTKTTVDPQVG</sequence>
<evidence type="ECO:0000259" key="6">
    <source>
        <dbReference type="PROSITE" id="PS50075"/>
    </source>
</evidence>
<dbReference type="GO" id="GO:0031177">
    <property type="term" value="F:phosphopantetheine binding"/>
    <property type="evidence" value="ECO:0007669"/>
    <property type="project" value="TreeGrafter"/>
</dbReference>
<dbReference type="PROSITE" id="PS50075">
    <property type="entry name" value="CARRIER"/>
    <property type="match status" value="1"/>
</dbReference>
<dbReference type="SUPFAM" id="SSF56801">
    <property type="entry name" value="Acetyl-CoA synthetase-like"/>
    <property type="match status" value="1"/>
</dbReference>
<dbReference type="PANTHER" id="PTHR45527">
    <property type="entry name" value="NONRIBOSOMAL PEPTIDE SYNTHETASE"/>
    <property type="match status" value="1"/>
</dbReference>
<dbReference type="PANTHER" id="PTHR45527:SF3">
    <property type="entry name" value="SIDEROPHORE SYNTHETASE (EUROFUNG)"/>
    <property type="match status" value="1"/>
</dbReference>
<dbReference type="Gene3D" id="3.30.300.30">
    <property type="match status" value="1"/>
</dbReference>
<dbReference type="Gene3D" id="3.30.559.10">
    <property type="entry name" value="Chloramphenicol acetyltransferase-like domain"/>
    <property type="match status" value="1"/>
</dbReference>
<dbReference type="InterPro" id="IPR042099">
    <property type="entry name" value="ANL_N_sf"/>
</dbReference>
<keyword evidence="3" id="KW-0436">Ligase</keyword>
<evidence type="ECO:0000256" key="2">
    <source>
        <dbReference type="ARBA" id="ARBA00022553"/>
    </source>
</evidence>
<dbReference type="InterPro" id="IPR000873">
    <property type="entry name" value="AMP-dep_synth/lig_dom"/>
</dbReference>
<evidence type="ECO:0000256" key="3">
    <source>
        <dbReference type="ARBA" id="ARBA00022598"/>
    </source>
</evidence>
<keyword evidence="1" id="KW-0596">Phosphopantetheine</keyword>
<dbReference type="InterPro" id="IPR001242">
    <property type="entry name" value="Condensation_dom"/>
</dbReference>
<keyword evidence="8" id="KW-1185">Reference proteome</keyword>
<organism evidence="7 8">
    <name type="scientific">Penicillium ucsense</name>
    <dbReference type="NCBI Taxonomy" id="2839758"/>
    <lineage>
        <taxon>Eukaryota</taxon>
        <taxon>Fungi</taxon>
        <taxon>Dikarya</taxon>
        <taxon>Ascomycota</taxon>
        <taxon>Pezizomycotina</taxon>
        <taxon>Eurotiomycetes</taxon>
        <taxon>Eurotiomycetidae</taxon>
        <taxon>Eurotiales</taxon>
        <taxon>Aspergillaceae</taxon>
        <taxon>Penicillium</taxon>
    </lineage>
</organism>
<comment type="caution">
    <text evidence="7">The sequence shown here is derived from an EMBL/GenBank/DDBJ whole genome shotgun (WGS) entry which is preliminary data.</text>
</comment>
<dbReference type="GO" id="GO:0016874">
    <property type="term" value="F:ligase activity"/>
    <property type="evidence" value="ECO:0007669"/>
    <property type="project" value="UniProtKB-KW"/>
</dbReference>
<evidence type="ECO:0000313" key="7">
    <source>
        <dbReference type="EMBL" id="KAF7716753.1"/>
    </source>
</evidence>
<dbReference type="Pfam" id="PF00668">
    <property type="entry name" value="Condensation"/>
    <property type="match status" value="1"/>
</dbReference>
<protein>
    <submittedName>
        <fullName evidence="7">Nonribosomal Peptide Synthase (NRPS)</fullName>
    </submittedName>
</protein>
<dbReference type="CDD" id="cd05918">
    <property type="entry name" value="A_NRPS_SidN3_like"/>
    <property type="match status" value="1"/>
</dbReference>
<evidence type="ECO:0000313" key="8">
    <source>
        <dbReference type="Proteomes" id="UP000631181"/>
    </source>
</evidence>
<comment type="similarity">
    <text evidence="4">Belongs to the NRP synthetase family.</text>
</comment>
<reference evidence="7" key="1">
    <citation type="journal article" date="2020" name="Front. Microbiol.">
        <title>Gene regulatory networks of Penicillium echinulatum 2HH and Penicillium oxalicum 114-2 inferred by a computational biology approach.</title>
        <authorList>
            <person name="Lenz A.R."/>
            <person name="Galan-Vasquez E."/>
            <person name="Balbinot E."/>
            <person name="De Abreu F.P."/>
            <person name="De Oliveira N.S."/>
            <person name="Da Rosa L.O."/>
            <person name="De Avila E Silva S."/>
            <person name="Camassola M."/>
            <person name="Dillon A.J.P."/>
            <person name="Perez-Rueda E."/>
        </authorList>
    </citation>
    <scope>NUCLEOTIDE SEQUENCE</scope>
    <source>
        <strain evidence="7">S1M29</strain>
    </source>
</reference>
<dbReference type="SUPFAM" id="SSF47336">
    <property type="entry name" value="ACP-like"/>
    <property type="match status" value="1"/>
</dbReference>
<feature type="domain" description="Carrier" evidence="6">
    <location>
        <begin position="782"/>
        <end position="858"/>
    </location>
</feature>
<dbReference type="InterPro" id="IPR023213">
    <property type="entry name" value="CAT-like_dom_sf"/>
</dbReference>
<evidence type="ECO:0000256" key="4">
    <source>
        <dbReference type="ARBA" id="ARBA00029454"/>
    </source>
</evidence>
<proteinExistence type="inferred from homology"/>
<dbReference type="Proteomes" id="UP000631181">
    <property type="component" value="Unassembled WGS sequence"/>
</dbReference>
<dbReference type="SUPFAM" id="SSF52777">
    <property type="entry name" value="CoA-dependent acyltransferases"/>
    <property type="match status" value="3"/>
</dbReference>
<dbReference type="EMBL" id="WIWV01000035">
    <property type="protein sequence ID" value="KAF7716753.1"/>
    <property type="molecule type" value="Genomic_DNA"/>
</dbReference>
<evidence type="ECO:0000256" key="1">
    <source>
        <dbReference type="ARBA" id="ARBA00022450"/>
    </source>
</evidence>
<dbReference type="Gene3D" id="3.40.50.12780">
    <property type="entry name" value="N-terminal domain of ligase-like"/>
    <property type="match status" value="1"/>
</dbReference>